<accession>A0A640VTI5</accession>
<dbReference type="Pfam" id="PF00691">
    <property type="entry name" value="OmpA"/>
    <property type="match status" value="1"/>
</dbReference>
<dbReference type="OrthoDB" id="345640at2"/>
<sequence>MSRSTAGSTPDDEDDLPRIVLPTPGGRKPEAPTAPSVAPDPVRPLPSLSVADILAGFRFETGDLPIMVARAAPLLNLAHALRQNDYTDQMGALRRELTEAVRRYNSDLSTAGILPEQARAAHYVVCGTLDDVIRNTDWGGEWAVDGLVSTFHHDVQGGERVYDLLGHFQKTPRANRDILLLIYLCLSLGFEGRARVSPRGATELAQVRENLFRVLRTEFDIVERDLSPQWQGEDAAHTRTRRGLMFWLISGVTLLLLLALFVTLSLLLNRSAEATLERMAALPPGDVPSLALPEPPPPPTPLPEPAPQPAPVAVDPEPPAPEPPSTPAIETLIAFLQPEVDEGLVRLFRDGDAVLVRVNNAGAFAPGTSEINADFVPIFDRIGQALVAEDFDVLILGHTDNLPIVSAPYPNNEFLSNARAAAVRDIFLGYIASDRTEIRGLADKRPIASNDTPEGREANRRTEILVREAGDDIPPGLLSQGALSQGLTETEVAR</sequence>
<name>A0A640VTI5_9RHOB</name>
<dbReference type="InterPro" id="IPR017732">
    <property type="entry name" value="T4/T6SS_DotU"/>
</dbReference>
<dbReference type="Pfam" id="PF09850">
    <property type="entry name" value="DotU"/>
    <property type="match status" value="1"/>
</dbReference>
<dbReference type="NCBIfam" id="NF038228">
    <property type="entry name" value="IcmH_DotU_IVB"/>
    <property type="match status" value="1"/>
</dbReference>
<evidence type="ECO:0000256" key="3">
    <source>
        <dbReference type="SAM" id="Phobius"/>
    </source>
</evidence>
<evidence type="ECO:0000256" key="1">
    <source>
        <dbReference type="PROSITE-ProRule" id="PRU00473"/>
    </source>
</evidence>
<dbReference type="InterPro" id="IPR036737">
    <property type="entry name" value="OmpA-like_sf"/>
</dbReference>
<evidence type="ECO:0000313" key="5">
    <source>
        <dbReference type="EMBL" id="GFE50904.1"/>
    </source>
</evidence>
<dbReference type="GO" id="GO:0016020">
    <property type="term" value="C:membrane"/>
    <property type="evidence" value="ECO:0007669"/>
    <property type="project" value="UniProtKB-UniRule"/>
</dbReference>
<feature type="region of interest" description="Disordered" evidence="2">
    <location>
        <begin position="287"/>
        <end position="327"/>
    </location>
</feature>
<proteinExistence type="predicted"/>
<dbReference type="PANTHER" id="PTHR38033">
    <property type="entry name" value="MEMBRANE PROTEIN-RELATED"/>
    <property type="match status" value="1"/>
</dbReference>
<dbReference type="NCBIfam" id="TIGR03349">
    <property type="entry name" value="IV_VI_DotU"/>
    <property type="match status" value="1"/>
</dbReference>
<dbReference type="SUPFAM" id="SSF103088">
    <property type="entry name" value="OmpA-like"/>
    <property type="match status" value="1"/>
</dbReference>
<feature type="compositionally biased region" description="Pro residues" evidence="2">
    <location>
        <begin position="293"/>
        <end position="326"/>
    </location>
</feature>
<evidence type="ECO:0000313" key="6">
    <source>
        <dbReference type="Proteomes" id="UP000436522"/>
    </source>
</evidence>
<dbReference type="CDD" id="cd07185">
    <property type="entry name" value="OmpA_C-like"/>
    <property type="match status" value="1"/>
</dbReference>
<comment type="caution">
    <text evidence="5">The sequence shown here is derived from an EMBL/GenBank/DDBJ whole genome shotgun (WGS) entry which is preliminary data.</text>
</comment>
<dbReference type="InterPro" id="IPR006665">
    <property type="entry name" value="OmpA-like"/>
</dbReference>
<feature type="region of interest" description="Disordered" evidence="2">
    <location>
        <begin position="469"/>
        <end position="494"/>
    </location>
</feature>
<dbReference type="Proteomes" id="UP000436522">
    <property type="component" value="Unassembled WGS sequence"/>
</dbReference>
<keyword evidence="1 3" id="KW-0472">Membrane</keyword>
<keyword evidence="6" id="KW-1185">Reference proteome</keyword>
<feature type="domain" description="OmpA-like" evidence="4">
    <location>
        <begin position="351"/>
        <end position="470"/>
    </location>
</feature>
<dbReference type="EMBL" id="BLIV01000005">
    <property type="protein sequence ID" value="GFE50904.1"/>
    <property type="molecule type" value="Genomic_DNA"/>
</dbReference>
<feature type="transmembrane region" description="Helical" evidence="3">
    <location>
        <begin position="244"/>
        <end position="268"/>
    </location>
</feature>
<dbReference type="PANTHER" id="PTHR38033:SF1">
    <property type="entry name" value="DOTU FAMILY TYPE IV_VI SECRETION SYSTEM PROTEIN"/>
    <property type="match status" value="1"/>
</dbReference>
<dbReference type="InterPro" id="IPR038522">
    <property type="entry name" value="T4/T6SS_DotU_sf"/>
</dbReference>
<dbReference type="PROSITE" id="PS51123">
    <property type="entry name" value="OMPA_2"/>
    <property type="match status" value="1"/>
</dbReference>
<keyword evidence="3" id="KW-0812">Transmembrane</keyword>
<evidence type="ECO:0000256" key="2">
    <source>
        <dbReference type="SAM" id="MobiDB-lite"/>
    </source>
</evidence>
<dbReference type="Gene3D" id="1.25.40.590">
    <property type="entry name" value="Type IV / VI secretion system, DotU"/>
    <property type="match status" value="1"/>
</dbReference>
<gene>
    <name evidence="5" type="primary">impK</name>
    <name evidence="5" type="ORF">So717_26570</name>
</gene>
<protein>
    <submittedName>
        <fullName evidence="5">Cell envelope biogenesis protein OmpA</fullName>
    </submittedName>
</protein>
<feature type="region of interest" description="Disordered" evidence="2">
    <location>
        <begin position="1"/>
        <end position="42"/>
    </location>
</feature>
<organism evidence="5 6">
    <name type="scientific">Roseobacter cerasinus</name>
    <dbReference type="NCBI Taxonomy" id="2602289"/>
    <lineage>
        <taxon>Bacteria</taxon>
        <taxon>Pseudomonadati</taxon>
        <taxon>Pseudomonadota</taxon>
        <taxon>Alphaproteobacteria</taxon>
        <taxon>Rhodobacterales</taxon>
        <taxon>Roseobacteraceae</taxon>
        <taxon>Roseobacter</taxon>
    </lineage>
</organism>
<dbReference type="AlphaFoldDB" id="A0A640VTI5"/>
<dbReference type="RefSeq" id="WP_159978125.1">
    <property type="nucleotide sequence ID" value="NZ_BLIV01000005.1"/>
</dbReference>
<feature type="compositionally biased region" description="Low complexity" evidence="2">
    <location>
        <begin position="476"/>
        <end position="487"/>
    </location>
</feature>
<keyword evidence="3" id="KW-1133">Transmembrane helix</keyword>
<dbReference type="Gene3D" id="3.30.1330.60">
    <property type="entry name" value="OmpA-like domain"/>
    <property type="match status" value="1"/>
</dbReference>
<reference evidence="5 6" key="1">
    <citation type="submission" date="2019-12" db="EMBL/GenBank/DDBJ databases">
        <title>Roseobacter cerasinus sp. nov., isolated from seawater around aquaculture.</title>
        <authorList>
            <person name="Muramatsu S."/>
            <person name="Takabe Y."/>
            <person name="Mori K."/>
            <person name="Takaichi S."/>
            <person name="Hanada S."/>
        </authorList>
    </citation>
    <scope>NUCLEOTIDE SEQUENCE [LARGE SCALE GENOMIC DNA]</scope>
    <source>
        <strain evidence="5 6">AI77</strain>
    </source>
</reference>
<evidence type="ECO:0000259" key="4">
    <source>
        <dbReference type="PROSITE" id="PS51123"/>
    </source>
</evidence>